<feature type="compositionally biased region" description="Basic and acidic residues" evidence="1">
    <location>
        <begin position="45"/>
        <end position="64"/>
    </location>
</feature>
<dbReference type="Proteomes" id="UP000823674">
    <property type="component" value="Chromosome A08"/>
</dbReference>
<name>A0ABQ7LS69_BRACM</name>
<protein>
    <submittedName>
        <fullName evidence="2">Uncharacterized protein</fullName>
    </submittedName>
</protein>
<feature type="region of interest" description="Disordered" evidence="1">
    <location>
        <begin position="37"/>
        <end position="64"/>
    </location>
</feature>
<proteinExistence type="predicted"/>
<sequence length="123" mass="14094">MMAKRKQPGKFASRSGWSCCRGGAMTFTRWRLTKNTMTSSKKRAAKENAKEAAKPEEEAVNERNEDFVSLDDMLDPEHDPQINCTVSRVSKWYDLKGSSRYARDLVEHVLCGDYRMEHRGCGE</sequence>
<dbReference type="EMBL" id="JADBGQ010000007">
    <property type="protein sequence ID" value="KAG5388480.1"/>
    <property type="molecule type" value="Genomic_DNA"/>
</dbReference>
<accession>A0ABQ7LS69</accession>
<gene>
    <name evidence="2" type="primary">A08g502950.1_BraROA</name>
    <name evidence="2" type="ORF">IGI04_030021</name>
</gene>
<evidence type="ECO:0000313" key="2">
    <source>
        <dbReference type="EMBL" id="KAG5388480.1"/>
    </source>
</evidence>
<comment type="caution">
    <text evidence="2">The sequence shown here is derived from an EMBL/GenBank/DDBJ whole genome shotgun (WGS) entry which is preliminary data.</text>
</comment>
<evidence type="ECO:0000256" key="1">
    <source>
        <dbReference type="SAM" id="MobiDB-lite"/>
    </source>
</evidence>
<keyword evidence="3" id="KW-1185">Reference proteome</keyword>
<organism evidence="2 3">
    <name type="scientific">Brassica rapa subsp. trilocularis</name>
    <dbReference type="NCBI Taxonomy" id="1813537"/>
    <lineage>
        <taxon>Eukaryota</taxon>
        <taxon>Viridiplantae</taxon>
        <taxon>Streptophyta</taxon>
        <taxon>Embryophyta</taxon>
        <taxon>Tracheophyta</taxon>
        <taxon>Spermatophyta</taxon>
        <taxon>Magnoliopsida</taxon>
        <taxon>eudicotyledons</taxon>
        <taxon>Gunneridae</taxon>
        <taxon>Pentapetalae</taxon>
        <taxon>rosids</taxon>
        <taxon>malvids</taxon>
        <taxon>Brassicales</taxon>
        <taxon>Brassicaceae</taxon>
        <taxon>Brassiceae</taxon>
        <taxon>Brassica</taxon>
    </lineage>
</organism>
<reference evidence="2 3" key="1">
    <citation type="submission" date="2021-03" db="EMBL/GenBank/DDBJ databases">
        <authorList>
            <person name="King G.J."/>
            <person name="Bancroft I."/>
            <person name="Baten A."/>
            <person name="Bloomfield J."/>
            <person name="Borpatragohain P."/>
            <person name="He Z."/>
            <person name="Irish N."/>
            <person name="Irwin J."/>
            <person name="Liu K."/>
            <person name="Mauleon R.P."/>
            <person name="Moore J."/>
            <person name="Morris R."/>
            <person name="Ostergaard L."/>
            <person name="Wang B."/>
            <person name="Wells R."/>
        </authorList>
    </citation>
    <scope>NUCLEOTIDE SEQUENCE [LARGE SCALE GENOMIC DNA]</scope>
    <source>
        <strain evidence="2">R-o-18</strain>
        <tissue evidence="2">Leaf</tissue>
    </source>
</reference>
<evidence type="ECO:0000313" key="3">
    <source>
        <dbReference type="Proteomes" id="UP000823674"/>
    </source>
</evidence>